<gene>
    <name evidence="2" type="ORF">DH2020_047345</name>
</gene>
<sequence>MNQTLSRLFKECGVEYKVIKIPLKPPDSIELLVLQNRLKVGHLLIYVSAFSVSGTLGLGGIVVDNKEEVLLAWCSSRDGISSPVEASLVAVREALMKSLVHGWAEIYVIVEDQRLAGKLENKADFGSVVKIIADDIYCCTQKINFCGFISVASRLFDSCNRLASFAIEGEINQEWFPLFDPGFNCDLGWSDVS</sequence>
<evidence type="ECO:0000313" key="2">
    <source>
        <dbReference type="EMBL" id="KAK6118892.1"/>
    </source>
</evidence>
<evidence type="ECO:0000259" key="1">
    <source>
        <dbReference type="Pfam" id="PF13456"/>
    </source>
</evidence>
<accession>A0ABR0U904</accession>
<dbReference type="EMBL" id="JABTTQ020003280">
    <property type="protein sequence ID" value="KAK6118892.1"/>
    <property type="molecule type" value="Genomic_DNA"/>
</dbReference>
<dbReference type="Pfam" id="PF13456">
    <property type="entry name" value="RVT_3"/>
    <property type="match status" value="1"/>
</dbReference>
<comment type="caution">
    <text evidence="2">The sequence shown here is derived from an EMBL/GenBank/DDBJ whole genome shotgun (WGS) entry which is preliminary data.</text>
</comment>
<dbReference type="InterPro" id="IPR002156">
    <property type="entry name" value="RNaseH_domain"/>
</dbReference>
<organism evidence="2 3">
    <name type="scientific">Rehmannia glutinosa</name>
    <name type="common">Chinese foxglove</name>
    <dbReference type="NCBI Taxonomy" id="99300"/>
    <lineage>
        <taxon>Eukaryota</taxon>
        <taxon>Viridiplantae</taxon>
        <taxon>Streptophyta</taxon>
        <taxon>Embryophyta</taxon>
        <taxon>Tracheophyta</taxon>
        <taxon>Spermatophyta</taxon>
        <taxon>Magnoliopsida</taxon>
        <taxon>eudicotyledons</taxon>
        <taxon>Gunneridae</taxon>
        <taxon>Pentapetalae</taxon>
        <taxon>asterids</taxon>
        <taxon>lamiids</taxon>
        <taxon>Lamiales</taxon>
        <taxon>Orobanchaceae</taxon>
        <taxon>Rehmannieae</taxon>
        <taxon>Rehmannia</taxon>
    </lineage>
</organism>
<keyword evidence="3" id="KW-1185">Reference proteome</keyword>
<dbReference type="Proteomes" id="UP001318860">
    <property type="component" value="Unassembled WGS sequence"/>
</dbReference>
<feature type="domain" description="RNase H type-1" evidence="1">
    <location>
        <begin position="55"/>
        <end position="135"/>
    </location>
</feature>
<name>A0ABR0U904_REHGL</name>
<reference evidence="2 3" key="1">
    <citation type="journal article" date="2021" name="Comput. Struct. Biotechnol. J.">
        <title>De novo genome assembly of the potent medicinal plant Rehmannia glutinosa using nanopore technology.</title>
        <authorList>
            <person name="Ma L."/>
            <person name="Dong C."/>
            <person name="Song C."/>
            <person name="Wang X."/>
            <person name="Zheng X."/>
            <person name="Niu Y."/>
            <person name="Chen S."/>
            <person name="Feng W."/>
        </authorList>
    </citation>
    <scope>NUCLEOTIDE SEQUENCE [LARGE SCALE GENOMIC DNA]</scope>
    <source>
        <strain evidence="2">DH-2019</strain>
    </source>
</reference>
<evidence type="ECO:0000313" key="3">
    <source>
        <dbReference type="Proteomes" id="UP001318860"/>
    </source>
</evidence>
<protein>
    <recommendedName>
        <fullName evidence="1">RNase H type-1 domain-containing protein</fullName>
    </recommendedName>
</protein>
<proteinExistence type="predicted"/>